<dbReference type="CDD" id="cd00024">
    <property type="entry name" value="CD_CSD"/>
    <property type="match status" value="1"/>
</dbReference>
<dbReference type="InterPro" id="IPR000953">
    <property type="entry name" value="Chromo/chromo_shadow_dom"/>
</dbReference>
<dbReference type="Gene3D" id="3.30.160.60">
    <property type="entry name" value="Classic Zinc Finger"/>
    <property type="match status" value="3"/>
</dbReference>
<evidence type="ECO:0000256" key="5">
    <source>
        <dbReference type="PROSITE-ProRule" id="PRU00042"/>
    </source>
</evidence>
<feature type="compositionally biased region" description="Acidic residues" evidence="6">
    <location>
        <begin position="547"/>
        <end position="556"/>
    </location>
</feature>
<feature type="non-terminal residue" evidence="9">
    <location>
        <position position="643"/>
    </location>
</feature>
<dbReference type="SUPFAM" id="SSF54160">
    <property type="entry name" value="Chromo domain-like"/>
    <property type="match status" value="1"/>
</dbReference>
<gene>
    <name evidence="9" type="ORF">MNOR_LOCUS21690</name>
</gene>
<evidence type="ECO:0000259" key="8">
    <source>
        <dbReference type="PROSITE" id="PS50157"/>
    </source>
</evidence>
<dbReference type="AlphaFoldDB" id="A0AAV2RAP2"/>
<dbReference type="Proteomes" id="UP001497623">
    <property type="component" value="Unassembled WGS sequence"/>
</dbReference>
<feature type="region of interest" description="Disordered" evidence="6">
    <location>
        <begin position="498"/>
        <end position="556"/>
    </location>
</feature>
<comment type="caution">
    <text evidence="9">The sequence shown here is derived from an EMBL/GenBank/DDBJ whole genome shotgun (WGS) entry which is preliminary data.</text>
</comment>
<dbReference type="InterPro" id="IPR016197">
    <property type="entry name" value="Chromo-like_dom_sf"/>
</dbReference>
<evidence type="ECO:0000259" key="7">
    <source>
        <dbReference type="PROSITE" id="PS50013"/>
    </source>
</evidence>
<reference evidence="9 10" key="1">
    <citation type="submission" date="2024-05" db="EMBL/GenBank/DDBJ databases">
        <authorList>
            <person name="Wallberg A."/>
        </authorList>
    </citation>
    <scope>NUCLEOTIDE SEQUENCE [LARGE SCALE GENOMIC DNA]</scope>
</reference>
<dbReference type="InterPro" id="IPR013087">
    <property type="entry name" value="Znf_C2H2_type"/>
</dbReference>
<dbReference type="Pfam" id="PF00385">
    <property type="entry name" value="Chromo"/>
    <property type="match status" value="1"/>
</dbReference>
<dbReference type="PANTHER" id="PTHR24408:SF58">
    <property type="entry name" value="TRANSCRIPTION FACTOR (TFIIIA), PUTATIVE (AFU_ORTHOLOGUE AFUA_1G05150)-RELATED"/>
    <property type="match status" value="1"/>
</dbReference>
<accession>A0AAV2RAP2</accession>
<dbReference type="PROSITE" id="PS00028">
    <property type="entry name" value="ZINC_FINGER_C2H2_1"/>
    <property type="match status" value="6"/>
</dbReference>
<dbReference type="PROSITE" id="PS50157">
    <property type="entry name" value="ZINC_FINGER_C2H2_2"/>
    <property type="match status" value="2"/>
</dbReference>
<keyword evidence="2" id="KW-0677">Repeat</keyword>
<name>A0AAV2RAP2_MEGNR</name>
<sequence length="643" mass="72529">MRASALGPDVNNLRQPANADDSCLVQLEESLYVTNVQDDLNDPSILTDIVFDINKALDSKKCSAESAPSVTSHKCVFCSQMFDTKLALQEHFRRHANGEIDIKGILKVKQIKAKSKEDGVVEDKTQFYEGAQPGTRFESAICDICNEVFRSTSAAITHKFRKHPESVEKHYCPHCGMMFPIKVNRDKHITSHGTSSQPKQVYPCLPCKVAFYNERARSFHIESAHKGSIRLVNPIQTPAPSLKIVVNNAGEAHSIYYCHLCGCEYQVKYNLQKHLISRHTQEERSATPQAVVQCSMCSALFYSERAYIAHNLHHRQSDLYATSETMRQQVVQRIDQDFDLRRVPTTLEKIVSTTAIRQNRSATWKSIRAANKKGMVKREETSQLECLGSILNTKEQVNKNIDANENIFSDSSDIDVTKNVAVNLKKRISESEEIDNICIKEENVCLKNMDQLGSTMSENVDINSKTGGTNNRCDTDTELINRGENKINIDFMKRENSVIRKDSNGDNESLDTSNEPKSSGGTPEFDTVSEAAKMTVAVDPQKSMDDIPLDEKEDSESEELEVKKIVGMRKAKDGGQEFLVRWKGFEPADDTWEKEQFLNCTQLIERFLLQNKKEGKLGGSGIVFDNNTCCYVIVALKRRSRQK</sequence>
<evidence type="ECO:0000256" key="3">
    <source>
        <dbReference type="ARBA" id="ARBA00022771"/>
    </source>
</evidence>
<dbReference type="InterPro" id="IPR036236">
    <property type="entry name" value="Znf_C2H2_sf"/>
</dbReference>
<dbReference type="Gene3D" id="2.40.50.40">
    <property type="match status" value="1"/>
</dbReference>
<keyword evidence="4" id="KW-0862">Zinc</keyword>
<evidence type="ECO:0000256" key="6">
    <source>
        <dbReference type="SAM" id="MobiDB-lite"/>
    </source>
</evidence>
<feature type="compositionally biased region" description="Polar residues" evidence="6">
    <location>
        <begin position="506"/>
        <end position="521"/>
    </location>
</feature>
<dbReference type="GO" id="GO:0000981">
    <property type="term" value="F:DNA-binding transcription factor activity, RNA polymerase II-specific"/>
    <property type="evidence" value="ECO:0007669"/>
    <property type="project" value="TreeGrafter"/>
</dbReference>
<feature type="domain" description="C2H2-type" evidence="8">
    <location>
        <begin position="256"/>
        <end position="284"/>
    </location>
</feature>
<evidence type="ECO:0000256" key="1">
    <source>
        <dbReference type="ARBA" id="ARBA00022723"/>
    </source>
</evidence>
<feature type="domain" description="Chromo" evidence="7">
    <location>
        <begin position="560"/>
        <end position="607"/>
    </location>
</feature>
<keyword evidence="3 5" id="KW-0863">Zinc-finger</keyword>
<dbReference type="GO" id="GO:0043565">
    <property type="term" value="F:sequence-specific DNA binding"/>
    <property type="evidence" value="ECO:0007669"/>
    <property type="project" value="TreeGrafter"/>
</dbReference>
<evidence type="ECO:0000256" key="4">
    <source>
        <dbReference type="ARBA" id="ARBA00022833"/>
    </source>
</evidence>
<proteinExistence type="predicted"/>
<dbReference type="GO" id="GO:0008270">
    <property type="term" value="F:zinc ion binding"/>
    <property type="evidence" value="ECO:0007669"/>
    <property type="project" value="UniProtKB-KW"/>
</dbReference>
<dbReference type="EMBL" id="CAXKWB010017651">
    <property type="protein sequence ID" value="CAL4119503.1"/>
    <property type="molecule type" value="Genomic_DNA"/>
</dbReference>
<dbReference type="SMART" id="SM00298">
    <property type="entry name" value="CHROMO"/>
    <property type="match status" value="1"/>
</dbReference>
<keyword evidence="1" id="KW-0479">Metal-binding</keyword>
<dbReference type="InterPro" id="IPR023780">
    <property type="entry name" value="Chromo_domain"/>
</dbReference>
<evidence type="ECO:0000313" key="9">
    <source>
        <dbReference type="EMBL" id="CAL4119503.1"/>
    </source>
</evidence>
<evidence type="ECO:0000256" key="2">
    <source>
        <dbReference type="ARBA" id="ARBA00022737"/>
    </source>
</evidence>
<evidence type="ECO:0000313" key="10">
    <source>
        <dbReference type="Proteomes" id="UP001497623"/>
    </source>
</evidence>
<dbReference type="GO" id="GO:0005694">
    <property type="term" value="C:chromosome"/>
    <property type="evidence" value="ECO:0007669"/>
    <property type="project" value="UniProtKB-ARBA"/>
</dbReference>
<organism evidence="9 10">
    <name type="scientific">Meganyctiphanes norvegica</name>
    <name type="common">Northern krill</name>
    <name type="synonym">Thysanopoda norvegica</name>
    <dbReference type="NCBI Taxonomy" id="48144"/>
    <lineage>
        <taxon>Eukaryota</taxon>
        <taxon>Metazoa</taxon>
        <taxon>Ecdysozoa</taxon>
        <taxon>Arthropoda</taxon>
        <taxon>Crustacea</taxon>
        <taxon>Multicrustacea</taxon>
        <taxon>Malacostraca</taxon>
        <taxon>Eumalacostraca</taxon>
        <taxon>Eucarida</taxon>
        <taxon>Euphausiacea</taxon>
        <taxon>Euphausiidae</taxon>
        <taxon>Meganyctiphanes</taxon>
    </lineage>
</organism>
<dbReference type="PROSITE" id="PS50013">
    <property type="entry name" value="CHROMO_2"/>
    <property type="match status" value="1"/>
</dbReference>
<dbReference type="GO" id="GO:0005634">
    <property type="term" value="C:nucleus"/>
    <property type="evidence" value="ECO:0007669"/>
    <property type="project" value="TreeGrafter"/>
</dbReference>
<protein>
    <submittedName>
        <fullName evidence="9">Uncharacterized protein</fullName>
    </submittedName>
</protein>
<dbReference type="SUPFAM" id="SSF57667">
    <property type="entry name" value="beta-beta-alpha zinc fingers"/>
    <property type="match status" value="1"/>
</dbReference>
<dbReference type="SMART" id="SM00355">
    <property type="entry name" value="ZnF_C2H2"/>
    <property type="match status" value="6"/>
</dbReference>
<keyword evidence="10" id="KW-1185">Reference proteome</keyword>
<dbReference type="PANTHER" id="PTHR24408">
    <property type="entry name" value="ZINC FINGER PROTEIN"/>
    <property type="match status" value="1"/>
</dbReference>
<feature type="domain" description="C2H2-type" evidence="8">
    <location>
        <begin position="73"/>
        <end position="100"/>
    </location>
</feature>